<accession>A0A7X6LY32</accession>
<evidence type="ECO:0000313" key="3">
    <source>
        <dbReference type="EMBL" id="NKY86657.1"/>
    </source>
</evidence>
<protein>
    <submittedName>
        <fullName evidence="3">Alpha/beta hydrolase</fullName>
    </submittedName>
</protein>
<organism evidence="3 4">
    <name type="scientific">Nocardia veterana</name>
    <dbReference type="NCBI Taxonomy" id="132249"/>
    <lineage>
        <taxon>Bacteria</taxon>
        <taxon>Bacillati</taxon>
        <taxon>Actinomycetota</taxon>
        <taxon>Actinomycetes</taxon>
        <taxon>Mycobacteriales</taxon>
        <taxon>Nocardiaceae</taxon>
        <taxon>Nocardia</taxon>
    </lineage>
</organism>
<name>A0A7X6LY32_9NOCA</name>
<dbReference type="RefSeq" id="WP_051031565.1">
    <property type="nucleotide sequence ID" value="NZ_CAWPHS010000003.1"/>
</dbReference>
<evidence type="ECO:0000259" key="2">
    <source>
        <dbReference type="Pfam" id="PF07859"/>
    </source>
</evidence>
<dbReference type="Gene3D" id="3.40.50.1820">
    <property type="entry name" value="alpha/beta hydrolase"/>
    <property type="match status" value="1"/>
</dbReference>
<gene>
    <name evidence="3" type="ORF">HGA07_13565</name>
</gene>
<dbReference type="EMBL" id="JAAXPE010000011">
    <property type="protein sequence ID" value="NKY86657.1"/>
    <property type="molecule type" value="Genomic_DNA"/>
</dbReference>
<dbReference type="InterPro" id="IPR029058">
    <property type="entry name" value="AB_hydrolase_fold"/>
</dbReference>
<sequence>MYDRPPVLPVNLGKPSLRSRMMIAALRVTRAKKTFADVDALHESIPKSQRPERDSPPAEVHLHHWVTRRVIRGRPVYTLRPQYGGSRRHVLYLHGGAYVHQIQHDHWTFLSRLIDRTGCTVTVPLYPLAPGCHAEDTVAMVRAAHAATFAGTASEDTVFMGDSAGAALALVLARTARAPETAAPKEVVLISPWLDVTMSDPMSAELDPCDPYLGIAGLVEAGRLYAGRLDPRDPRISPLNAPTATPGRLSLFVGTRDILLADARRFRSRCADEGTELDYYEYPGMIHAWHIADIPEARHALRELVHIVQRPARV</sequence>
<reference evidence="3 4" key="1">
    <citation type="submission" date="2020-04" db="EMBL/GenBank/DDBJ databases">
        <title>MicrobeNet Type strains.</title>
        <authorList>
            <person name="Nicholson A.C."/>
        </authorList>
    </citation>
    <scope>NUCLEOTIDE SEQUENCE [LARGE SCALE GENOMIC DNA]</scope>
    <source>
        <strain evidence="3 4">DSM 44445</strain>
    </source>
</reference>
<dbReference type="InterPro" id="IPR013094">
    <property type="entry name" value="AB_hydrolase_3"/>
</dbReference>
<dbReference type="PANTHER" id="PTHR48081:SF8">
    <property type="entry name" value="ALPHA_BETA HYDROLASE FOLD-3 DOMAIN-CONTAINING PROTEIN-RELATED"/>
    <property type="match status" value="1"/>
</dbReference>
<dbReference type="PANTHER" id="PTHR48081">
    <property type="entry name" value="AB HYDROLASE SUPERFAMILY PROTEIN C4A8.06C"/>
    <property type="match status" value="1"/>
</dbReference>
<keyword evidence="4" id="KW-1185">Reference proteome</keyword>
<dbReference type="AlphaFoldDB" id="A0A7X6LY32"/>
<proteinExistence type="predicted"/>
<keyword evidence="1 3" id="KW-0378">Hydrolase</keyword>
<dbReference type="Proteomes" id="UP000523447">
    <property type="component" value="Unassembled WGS sequence"/>
</dbReference>
<dbReference type="SUPFAM" id="SSF53474">
    <property type="entry name" value="alpha/beta-Hydrolases"/>
    <property type="match status" value="1"/>
</dbReference>
<dbReference type="GO" id="GO:0016787">
    <property type="term" value="F:hydrolase activity"/>
    <property type="evidence" value="ECO:0007669"/>
    <property type="project" value="UniProtKB-KW"/>
</dbReference>
<dbReference type="InterPro" id="IPR050300">
    <property type="entry name" value="GDXG_lipolytic_enzyme"/>
</dbReference>
<dbReference type="Pfam" id="PF07859">
    <property type="entry name" value="Abhydrolase_3"/>
    <property type="match status" value="1"/>
</dbReference>
<evidence type="ECO:0000313" key="4">
    <source>
        <dbReference type="Proteomes" id="UP000523447"/>
    </source>
</evidence>
<evidence type="ECO:0000256" key="1">
    <source>
        <dbReference type="ARBA" id="ARBA00022801"/>
    </source>
</evidence>
<comment type="caution">
    <text evidence="3">The sequence shown here is derived from an EMBL/GenBank/DDBJ whole genome shotgun (WGS) entry which is preliminary data.</text>
</comment>
<feature type="domain" description="Alpha/beta hydrolase fold-3" evidence="2">
    <location>
        <begin position="90"/>
        <end position="290"/>
    </location>
</feature>